<dbReference type="InterPro" id="IPR039960">
    <property type="entry name" value="MCP1"/>
</dbReference>
<dbReference type="OrthoDB" id="10259513at2759"/>
<feature type="transmembrane region" description="Helical" evidence="6">
    <location>
        <begin position="166"/>
        <end position="188"/>
    </location>
</feature>
<feature type="chain" id="PRO_5014159255" evidence="7">
    <location>
        <begin position="30"/>
        <end position="868"/>
    </location>
</feature>
<dbReference type="Gene3D" id="1.10.510.10">
    <property type="entry name" value="Transferase(Phosphotransferase) domain 1"/>
    <property type="match status" value="1"/>
</dbReference>
<dbReference type="Gene3D" id="1.20.1740.10">
    <property type="entry name" value="Amino acid/polyamine transporter I"/>
    <property type="match status" value="1"/>
</dbReference>
<organism evidence="9 10">
    <name type="scientific">Cordyceps militaris</name>
    <name type="common">Caterpillar fungus</name>
    <name type="synonym">Clavaria militaris</name>
    <dbReference type="NCBI Taxonomy" id="73501"/>
    <lineage>
        <taxon>Eukaryota</taxon>
        <taxon>Fungi</taxon>
        <taxon>Dikarya</taxon>
        <taxon>Ascomycota</taxon>
        <taxon>Pezizomycotina</taxon>
        <taxon>Sordariomycetes</taxon>
        <taxon>Hypocreomycetidae</taxon>
        <taxon>Hypocreales</taxon>
        <taxon>Cordycipitaceae</taxon>
        <taxon>Cordyceps</taxon>
    </lineage>
</organism>
<feature type="transmembrane region" description="Helical" evidence="6">
    <location>
        <begin position="448"/>
        <end position="469"/>
    </location>
</feature>
<evidence type="ECO:0000256" key="3">
    <source>
        <dbReference type="ARBA" id="ARBA00022989"/>
    </source>
</evidence>
<evidence type="ECO:0000259" key="8">
    <source>
        <dbReference type="Pfam" id="PF07950"/>
    </source>
</evidence>
<feature type="transmembrane region" description="Helical" evidence="6">
    <location>
        <begin position="341"/>
        <end position="360"/>
    </location>
</feature>
<dbReference type="SUPFAM" id="SSF56112">
    <property type="entry name" value="Protein kinase-like (PK-like)"/>
    <property type="match status" value="1"/>
</dbReference>
<dbReference type="InterPro" id="IPR002293">
    <property type="entry name" value="AA/rel_permease1"/>
</dbReference>
<feature type="transmembrane region" description="Helical" evidence="6">
    <location>
        <begin position="386"/>
        <end position="411"/>
    </location>
</feature>
<dbReference type="PANTHER" id="PTHR38409:SF1">
    <property type="entry name" value="MITOCHONDRIAL ADAPTER PROTEIN MCP1"/>
    <property type="match status" value="1"/>
</dbReference>
<evidence type="ECO:0000256" key="4">
    <source>
        <dbReference type="ARBA" id="ARBA00023136"/>
    </source>
</evidence>
<feature type="transmembrane region" description="Helical" evidence="6">
    <location>
        <begin position="296"/>
        <end position="315"/>
    </location>
</feature>
<protein>
    <submittedName>
        <fullName evidence="9">Choline transport</fullName>
    </submittedName>
</protein>
<keyword evidence="4 6" id="KW-0472">Membrane</keyword>
<evidence type="ECO:0000256" key="1">
    <source>
        <dbReference type="ARBA" id="ARBA00004141"/>
    </source>
</evidence>
<evidence type="ECO:0000256" key="6">
    <source>
        <dbReference type="SAM" id="Phobius"/>
    </source>
</evidence>
<accession>A0A2H4SHY1</accession>
<feature type="transmembrane region" description="Helical" evidence="6">
    <location>
        <begin position="53"/>
        <end position="77"/>
    </location>
</feature>
<feature type="compositionally biased region" description="Low complexity" evidence="5">
    <location>
        <begin position="263"/>
        <end position="275"/>
    </location>
</feature>
<evidence type="ECO:0000313" key="10">
    <source>
        <dbReference type="Proteomes" id="UP000323067"/>
    </source>
</evidence>
<dbReference type="Proteomes" id="UP000323067">
    <property type="component" value="Chromosome vii"/>
</dbReference>
<feature type="domain" description="Mitochondrial adapter protein MCP1 transmembrane" evidence="8">
    <location>
        <begin position="408"/>
        <end position="523"/>
    </location>
</feature>
<keyword evidence="2 6" id="KW-0812">Transmembrane</keyword>
<dbReference type="VEuPathDB" id="FungiDB:CCM_08637"/>
<keyword evidence="7" id="KW-0732">Signal</keyword>
<feature type="transmembrane region" description="Helical" evidence="6">
    <location>
        <begin position="126"/>
        <end position="146"/>
    </location>
</feature>
<feature type="transmembrane region" description="Helical" evidence="6">
    <location>
        <begin position="497"/>
        <end position="520"/>
    </location>
</feature>
<dbReference type="InterPro" id="IPR011009">
    <property type="entry name" value="Kinase-like_dom_sf"/>
</dbReference>
<dbReference type="PANTHER" id="PTHR38409">
    <property type="entry name" value="MDM10-COMPLEMENTING PROTEIN 1"/>
    <property type="match status" value="1"/>
</dbReference>
<dbReference type="GO" id="GO:0005741">
    <property type="term" value="C:mitochondrial outer membrane"/>
    <property type="evidence" value="ECO:0007669"/>
    <property type="project" value="TreeGrafter"/>
</dbReference>
<dbReference type="Pfam" id="PF07950">
    <property type="entry name" value="MCP1_TM"/>
    <property type="match status" value="1"/>
</dbReference>
<dbReference type="Pfam" id="PF13520">
    <property type="entry name" value="AA_permease_2"/>
    <property type="match status" value="1"/>
</dbReference>
<proteinExistence type="predicted"/>
<dbReference type="GO" id="GO:0055088">
    <property type="term" value="P:lipid homeostasis"/>
    <property type="evidence" value="ECO:0007669"/>
    <property type="project" value="InterPro"/>
</dbReference>
<dbReference type="InterPro" id="IPR012472">
    <property type="entry name" value="MCP1_TM"/>
</dbReference>
<gene>
    <name evidence="9" type="ORF">A9K55_008892</name>
</gene>
<feature type="region of interest" description="Disordered" evidence="5">
    <location>
        <begin position="241"/>
        <end position="279"/>
    </location>
</feature>
<feature type="signal peptide" evidence="7">
    <location>
        <begin position="1"/>
        <end position="29"/>
    </location>
</feature>
<evidence type="ECO:0000313" key="9">
    <source>
        <dbReference type="EMBL" id="ATY62711.1"/>
    </source>
</evidence>
<keyword evidence="3 6" id="KW-1133">Transmembrane helix</keyword>
<dbReference type="GO" id="GO:0007005">
    <property type="term" value="P:mitochondrion organization"/>
    <property type="evidence" value="ECO:0007669"/>
    <property type="project" value="TreeGrafter"/>
</dbReference>
<dbReference type="GO" id="GO:0022857">
    <property type="term" value="F:transmembrane transporter activity"/>
    <property type="evidence" value="ECO:0007669"/>
    <property type="project" value="InterPro"/>
</dbReference>
<evidence type="ECO:0000256" key="7">
    <source>
        <dbReference type="SAM" id="SignalP"/>
    </source>
</evidence>
<dbReference type="EMBL" id="CP023324">
    <property type="protein sequence ID" value="ATY62711.1"/>
    <property type="molecule type" value="Genomic_DNA"/>
</dbReference>
<reference evidence="9 10" key="1">
    <citation type="journal article" date="2017" name="BMC Genomics">
        <title>Chromosome level assembly and secondary metabolite potential of the parasitic fungus Cordyceps militaris.</title>
        <authorList>
            <person name="Kramer G.J."/>
            <person name="Nodwell J.R."/>
        </authorList>
    </citation>
    <scope>NUCLEOTIDE SEQUENCE [LARGE SCALE GENOMIC DNA]</scope>
    <source>
        <strain evidence="9 10">ATCC 34164</strain>
    </source>
</reference>
<sequence length="868" mass="95389">MTMFIGVVTSVIWIVVILLVTQDMSAAQAASLPNIEVMYQATGSKSVATFLQSYMTLLYYTCMPSQWITCSRIVWAFSRDNGLPLSNYWKHVSTTFNIPVRTTLLSAGFCALYGLVYIASSEAFTSIINTTILMLNITFVVPQGIVLTRGRHHLPKRPFKLGKFGYAVNAFSVIWVTVSGIFLCFPVTNPTTLASMNYNSVVIVGMASFAMEGSRSTRQSLNHRASQQTIISLLELDPSPIESPTPSDAKQLHDAADTDDSDTLLADSPPGSTTRGPGGGRSTIFYLSRIQRYSSYAMSVFTSLHLANVSLIPAVERSVPASETYLLMTREIYQTTLTEPLLVALPVLAHVGAGIGLRLLRRRENMRRYGGATPAMYALHRSQTGAAALSLWPALSYISASGYALTVFYAAHVFMNRVLPLVVEGDSANVGLAYVAHGFARHPVVARVAYLGLLATGMGHMVWGMAKWWGHAPSTRGWRSAAVVVDSGTKRKRRNKWLSVHGAALLAMAAWAAGGLTVVARGGLQDGWVGKAYDDMFARLLACLVDEEDDGDSDYRFLVDGRSVKYITTAPGAFRGAEEDRTFEPILLGELLPPFPAGPWNTGHIARSPGTGCAAFVRTETVQLPGVEGLWHPVTLSEVEFTRQDRYRQRVHISTHPDVNGGRPVVVKLAVWPWDIGLAEAETAAYRWIRDSGVGPRFLGHLAEDGDGRVVGFVIEWLDGARAAGPEDLDGCRKALGRLHALGIKLGDINRHNFLVRSGHDVVLTDFEMARRDCSPEQLEEEMRALKISLNDTSSYTWYALSAQPVTDYQSLLGILARLMWTSVKFNKLAIDVYQECFPRFFLIPRREGETVVTHTCVRVPIRQLANV</sequence>
<feature type="transmembrane region" description="Helical" evidence="6">
    <location>
        <begin position="98"/>
        <end position="120"/>
    </location>
</feature>
<dbReference type="AlphaFoldDB" id="A0A2H4SHY1"/>
<name>A0A2H4SHY1_CORMI</name>
<evidence type="ECO:0000256" key="5">
    <source>
        <dbReference type="SAM" id="MobiDB-lite"/>
    </source>
</evidence>
<comment type="subcellular location">
    <subcellularLocation>
        <location evidence="1">Membrane</location>
        <topology evidence="1">Multi-pass membrane protein</topology>
    </subcellularLocation>
</comment>
<evidence type="ECO:0000256" key="2">
    <source>
        <dbReference type="ARBA" id="ARBA00022692"/>
    </source>
</evidence>
<dbReference type="VEuPathDB" id="FungiDB:A9K55_008892"/>